<evidence type="ECO:0000313" key="2">
    <source>
        <dbReference type="EMBL" id="KAF6823178.1"/>
    </source>
</evidence>
<feature type="region of interest" description="Disordered" evidence="1">
    <location>
        <begin position="1"/>
        <end position="35"/>
    </location>
</feature>
<comment type="caution">
    <text evidence="2">The sequence shown here is derived from an EMBL/GenBank/DDBJ whole genome shotgun (WGS) entry which is preliminary data.</text>
</comment>
<protein>
    <submittedName>
        <fullName evidence="2">Uncharacterized protein</fullName>
    </submittedName>
</protein>
<evidence type="ECO:0000313" key="3">
    <source>
        <dbReference type="Proteomes" id="UP000654918"/>
    </source>
</evidence>
<dbReference type="EMBL" id="WIGO01000218">
    <property type="protein sequence ID" value="KAF6823178.1"/>
    <property type="molecule type" value="Genomic_DNA"/>
</dbReference>
<name>A0A8H6K2I1_9PEZI</name>
<dbReference type="Proteomes" id="UP000654918">
    <property type="component" value="Unassembled WGS sequence"/>
</dbReference>
<gene>
    <name evidence="2" type="ORF">CPLU01_11548</name>
</gene>
<sequence>MEAWHLMTDAPERPNRASRPFRTSLSAPSPAAAKSSHGCHLVSAIRTIQRQARRAYPGLWNWAAEDTCRTHNAQCTAHDARRLTQALSPSPQQPPSRNQLLRFALRKIRLPGSRKLLAPRKAAERFLLRYLERQCRAGVA</sequence>
<feature type="compositionally biased region" description="Low complexity" evidence="1">
    <location>
        <begin position="26"/>
        <end position="35"/>
    </location>
</feature>
<keyword evidence="3" id="KW-1185">Reference proteome</keyword>
<organism evidence="2 3">
    <name type="scientific">Colletotrichum plurivorum</name>
    <dbReference type="NCBI Taxonomy" id="2175906"/>
    <lineage>
        <taxon>Eukaryota</taxon>
        <taxon>Fungi</taxon>
        <taxon>Dikarya</taxon>
        <taxon>Ascomycota</taxon>
        <taxon>Pezizomycotina</taxon>
        <taxon>Sordariomycetes</taxon>
        <taxon>Hypocreomycetidae</taxon>
        <taxon>Glomerellales</taxon>
        <taxon>Glomerellaceae</taxon>
        <taxon>Colletotrichum</taxon>
        <taxon>Colletotrichum orchidearum species complex</taxon>
    </lineage>
</organism>
<accession>A0A8H6K2I1</accession>
<evidence type="ECO:0000256" key="1">
    <source>
        <dbReference type="SAM" id="MobiDB-lite"/>
    </source>
</evidence>
<dbReference type="AlphaFoldDB" id="A0A8H6K2I1"/>
<proteinExistence type="predicted"/>
<reference evidence="2" key="1">
    <citation type="journal article" date="2020" name="Phytopathology">
        <title>Genome Sequence Resources of Colletotrichum truncatum, C. plurivorum, C. musicola, and C. sojae: Four Species Pathogenic to Soybean (Glycine max).</title>
        <authorList>
            <person name="Rogerio F."/>
            <person name="Boufleur T.R."/>
            <person name="Ciampi-Guillardi M."/>
            <person name="Sukno S.A."/>
            <person name="Thon M.R."/>
            <person name="Massola Junior N.S."/>
            <person name="Baroncelli R."/>
        </authorList>
    </citation>
    <scope>NUCLEOTIDE SEQUENCE</scope>
    <source>
        <strain evidence="2">LFN00145</strain>
    </source>
</reference>